<sequence>MKKIQAIGKRFELHPHFIGYRECYSLADYFAKRHSGQFEHKEKNTDNSFEFSIKYLFTN</sequence>
<proteinExistence type="predicted"/>
<protein>
    <submittedName>
        <fullName evidence="1">Uncharacterized protein</fullName>
    </submittedName>
</protein>
<dbReference type="AlphaFoldDB" id="X1NC44"/>
<gene>
    <name evidence="1" type="ORF">S06H3_09473</name>
</gene>
<reference evidence="1" key="1">
    <citation type="journal article" date="2014" name="Front. Microbiol.">
        <title>High frequency of phylogenetically diverse reductive dehalogenase-homologous genes in deep subseafloor sedimentary metagenomes.</title>
        <authorList>
            <person name="Kawai M."/>
            <person name="Futagami T."/>
            <person name="Toyoda A."/>
            <person name="Takaki Y."/>
            <person name="Nishi S."/>
            <person name="Hori S."/>
            <person name="Arai W."/>
            <person name="Tsubouchi T."/>
            <person name="Morono Y."/>
            <person name="Uchiyama I."/>
            <person name="Ito T."/>
            <person name="Fujiyama A."/>
            <person name="Inagaki F."/>
            <person name="Takami H."/>
        </authorList>
    </citation>
    <scope>NUCLEOTIDE SEQUENCE</scope>
    <source>
        <strain evidence="1">Expedition CK06-06</strain>
    </source>
</reference>
<evidence type="ECO:0000313" key="1">
    <source>
        <dbReference type="EMBL" id="GAI16239.1"/>
    </source>
</evidence>
<name>X1NC44_9ZZZZ</name>
<organism evidence="1">
    <name type="scientific">marine sediment metagenome</name>
    <dbReference type="NCBI Taxonomy" id="412755"/>
    <lineage>
        <taxon>unclassified sequences</taxon>
        <taxon>metagenomes</taxon>
        <taxon>ecological metagenomes</taxon>
    </lineage>
</organism>
<accession>X1NC44</accession>
<dbReference type="EMBL" id="BARV01004186">
    <property type="protein sequence ID" value="GAI16239.1"/>
    <property type="molecule type" value="Genomic_DNA"/>
</dbReference>
<comment type="caution">
    <text evidence="1">The sequence shown here is derived from an EMBL/GenBank/DDBJ whole genome shotgun (WGS) entry which is preliminary data.</text>
</comment>